<organism evidence="3 4">
    <name type="scientific">Oncorhynchus mykiss</name>
    <name type="common">Rainbow trout</name>
    <name type="synonym">Salmo gairdneri</name>
    <dbReference type="NCBI Taxonomy" id="8022"/>
    <lineage>
        <taxon>Eukaryota</taxon>
        <taxon>Metazoa</taxon>
        <taxon>Chordata</taxon>
        <taxon>Craniata</taxon>
        <taxon>Vertebrata</taxon>
        <taxon>Euteleostomi</taxon>
        <taxon>Actinopterygii</taxon>
        <taxon>Neopterygii</taxon>
        <taxon>Teleostei</taxon>
        <taxon>Protacanthopterygii</taxon>
        <taxon>Salmoniformes</taxon>
        <taxon>Salmonidae</taxon>
        <taxon>Salmoninae</taxon>
        <taxon>Oncorhynchus</taxon>
    </lineage>
</organism>
<comment type="similarity">
    <text evidence="1">Belongs to the DOCK family.</text>
</comment>
<name>A0A060XZS5_ONCMY</name>
<evidence type="ECO:0000313" key="4">
    <source>
        <dbReference type="Proteomes" id="UP000193380"/>
    </source>
</evidence>
<dbReference type="Pfam" id="PF14429">
    <property type="entry name" value="DOCK-C2"/>
    <property type="match status" value="1"/>
</dbReference>
<dbReference type="EMBL" id="FR906691">
    <property type="protein sequence ID" value="CDQ85183.1"/>
    <property type="molecule type" value="Genomic_DNA"/>
</dbReference>
<dbReference type="PaxDb" id="8022-A0A060XZS5"/>
<reference evidence="3" key="2">
    <citation type="submission" date="2014-03" db="EMBL/GenBank/DDBJ databases">
        <authorList>
            <person name="Genoscope - CEA"/>
        </authorList>
    </citation>
    <scope>NUCLEOTIDE SEQUENCE</scope>
</reference>
<accession>A0A060XZS5</accession>
<dbReference type="AlphaFoldDB" id="A0A060XZS5"/>
<dbReference type="Gene3D" id="2.60.40.150">
    <property type="entry name" value="C2 domain"/>
    <property type="match status" value="1"/>
</dbReference>
<evidence type="ECO:0000256" key="1">
    <source>
        <dbReference type="PROSITE-ProRule" id="PRU00983"/>
    </source>
</evidence>
<dbReference type="PANTHER" id="PTHR23317">
    <property type="entry name" value="DEDICATOR OF CYTOKINESIS DOCK"/>
    <property type="match status" value="1"/>
</dbReference>
<dbReference type="InterPro" id="IPR035892">
    <property type="entry name" value="C2_domain_sf"/>
</dbReference>
<gene>
    <name evidence="3" type="ORF">GSONMT00044145001</name>
</gene>
<dbReference type="Proteomes" id="UP000193380">
    <property type="component" value="Unassembled WGS sequence"/>
</dbReference>
<feature type="domain" description="C2 DOCK-type" evidence="2">
    <location>
        <begin position="1"/>
        <end position="99"/>
    </location>
</feature>
<reference evidence="3" key="1">
    <citation type="journal article" date="2014" name="Nat. Commun.">
        <title>The rainbow trout genome provides novel insights into evolution after whole-genome duplication in vertebrates.</title>
        <authorList>
            <person name="Berthelot C."/>
            <person name="Brunet F."/>
            <person name="Chalopin D."/>
            <person name="Juanchich A."/>
            <person name="Bernard M."/>
            <person name="Noel B."/>
            <person name="Bento P."/>
            <person name="Da Silva C."/>
            <person name="Labadie K."/>
            <person name="Alberti A."/>
            <person name="Aury J.M."/>
            <person name="Louis A."/>
            <person name="Dehais P."/>
            <person name="Bardou P."/>
            <person name="Montfort J."/>
            <person name="Klopp C."/>
            <person name="Cabau C."/>
            <person name="Gaspin C."/>
            <person name="Thorgaard G.H."/>
            <person name="Boussaha M."/>
            <person name="Quillet E."/>
            <person name="Guyomard R."/>
            <person name="Galiana D."/>
            <person name="Bobe J."/>
            <person name="Volff J.N."/>
            <person name="Genet C."/>
            <person name="Wincker P."/>
            <person name="Jaillon O."/>
            <person name="Roest Crollius H."/>
            <person name="Guiguen Y."/>
        </authorList>
    </citation>
    <scope>NUCLEOTIDE SEQUENCE [LARGE SCALE GENOMIC DNA]</scope>
</reference>
<dbReference type="GO" id="GO:2000406">
    <property type="term" value="P:positive regulation of T cell migration"/>
    <property type="evidence" value="ECO:0007669"/>
    <property type="project" value="TreeGrafter"/>
</dbReference>
<dbReference type="GO" id="GO:0031252">
    <property type="term" value="C:cell leading edge"/>
    <property type="evidence" value="ECO:0007669"/>
    <property type="project" value="TreeGrafter"/>
</dbReference>
<dbReference type="GO" id="GO:0005085">
    <property type="term" value="F:guanyl-nucleotide exchange factor activity"/>
    <property type="evidence" value="ECO:0007669"/>
    <property type="project" value="InterPro"/>
</dbReference>
<dbReference type="PANTHER" id="PTHR23317:SF74">
    <property type="entry name" value="DEDICATOR OF CYTOKINESIS PROTEIN 8"/>
    <property type="match status" value="1"/>
</dbReference>
<dbReference type="GO" id="GO:1903905">
    <property type="term" value="P:positive regulation of establishment of T cell polarity"/>
    <property type="evidence" value="ECO:0007669"/>
    <property type="project" value="TreeGrafter"/>
</dbReference>
<sequence length="120" mass="13734">MALPARLTERHHLLFTFYHISCQQKQNQTGASETLIGYSWLPILSTDRLQTGQYCLPIALDRLPVNYSLHSPERITPQVPPVKWMESHKGVFNLEIQAVSSVHTQVSLTHTHTHTHTHTM</sequence>
<evidence type="ECO:0000259" key="2">
    <source>
        <dbReference type="PROSITE" id="PS51650"/>
    </source>
</evidence>
<dbReference type="InterPro" id="IPR027007">
    <property type="entry name" value="C2_DOCK-type_domain"/>
</dbReference>
<dbReference type="InterPro" id="IPR026791">
    <property type="entry name" value="DOCK"/>
</dbReference>
<proteinExistence type="inferred from homology"/>
<dbReference type="GO" id="GO:0007264">
    <property type="term" value="P:small GTPase-mediated signal transduction"/>
    <property type="evidence" value="ECO:0007669"/>
    <property type="project" value="InterPro"/>
</dbReference>
<dbReference type="STRING" id="8022.A0A060XZS5"/>
<evidence type="ECO:0000313" key="3">
    <source>
        <dbReference type="EMBL" id="CDQ85183.1"/>
    </source>
</evidence>
<dbReference type="PROSITE" id="PS51650">
    <property type="entry name" value="C2_DOCK"/>
    <property type="match status" value="1"/>
</dbReference>
<protein>
    <recommendedName>
        <fullName evidence="2">C2 DOCK-type domain-containing protein</fullName>
    </recommendedName>
</protein>